<evidence type="ECO:0000313" key="1">
    <source>
        <dbReference type="EMBL" id="WRP14372.1"/>
    </source>
</evidence>
<evidence type="ECO:0000313" key="2">
    <source>
        <dbReference type="Proteomes" id="UP001333102"/>
    </source>
</evidence>
<keyword evidence="2" id="KW-1185">Reference proteome</keyword>
<accession>A0ABZ1BNK0</accession>
<dbReference type="RefSeq" id="WP_324668688.1">
    <property type="nucleotide sequence ID" value="NZ_CP141614.1"/>
</dbReference>
<dbReference type="Gene3D" id="1.25.40.10">
    <property type="entry name" value="Tetratricopeptide repeat domain"/>
    <property type="match status" value="1"/>
</dbReference>
<reference evidence="2" key="1">
    <citation type="submission" date="2023-12" db="EMBL/GenBank/DDBJ databases">
        <title>Novel isolates from deep terrestrial aquifers shed light on the physiology and ecology of the class Limnochordia.</title>
        <authorList>
            <person name="Karnachuk O.V."/>
            <person name="Lukina A.P."/>
            <person name="Avakyan M.R."/>
            <person name="Kadnikov V."/>
            <person name="Begmatov S."/>
            <person name="Beletsky A.V."/>
            <person name="Mardanov A.V."/>
            <person name="Ravin N.V."/>
        </authorList>
    </citation>
    <scope>NUCLEOTIDE SEQUENCE [LARGE SCALE GENOMIC DNA]</scope>
    <source>
        <strain evidence="2">LN</strain>
    </source>
</reference>
<protein>
    <recommendedName>
        <fullName evidence="3">Tetratricopeptide repeat protein</fullName>
    </recommendedName>
</protein>
<dbReference type="InterPro" id="IPR038440">
    <property type="entry name" value="FimV_C_sf"/>
</dbReference>
<dbReference type="SUPFAM" id="SSF48452">
    <property type="entry name" value="TPR-like"/>
    <property type="match status" value="1"/>
</dbReference>
<dbReference type="EMBL" id="CP141614">
    <property type="protein sequence ID" value="WRP14372.1"/>
    <property type="molecule type" value="Genomic_DNA"/>
</dbReference>
<dbReference type="Gene3D" id="1.20.58.2200">
    <property type="match status" value="1"/>
</dbReference>
<gene>
    <name evidence="1" type="ORF">VLY81_13270</name>
</gene>
<evidence type="ECO:0008006" key="3">
    <source>
        <dbReference type="Google" id="ProtNLM"/>
    </source>
</evidence>
<name>A0ABZ1BNK0_9FIRM</name>
<sequence length="264" mass="29227">MRLDVSARRMRVSMRGRLVWALVALAAIGAPGVRAAADPAGAAERVAQADALYESARSLEELQRAYGLYKEALEADPQSYEAAWKAGRAAWQLAELVPKPERRPLLEEGERLARRATEIDPRGVDGHYWYGVLIGRVGEERGVLVSLFLVDDVLREMETVLELDPTHAGAHHVLSVLYRVVPGRPLSVGDKRKAVQHAELSVRYAPDDLLYRLGLAEAYHAAGDRASAVRVLREVLAMPEQDPVNDARTKERARQLLQELGETT</sequence>
<organism evidence="1 2">
    <name type="scientific">Geochorda subterranea</name>
    <dbReference type="NCBI Taxonomy" id="3109564"/>
    <lineage>
        <taxon>Bacteria</taxon>
        <taxon>Bacillati</taxon>
        <taxon>Bacillota</taxon>
        <taxon>Limnochordia</taxon>
        <taxon>Limnochordales</taxon>
        <taxon>Geochordaceae</taxon>
        <taxon>Geochorda</taxon>
    </lineage>
</organism>
<proteinExistence type="predicted"/>
<dbReference type="InterPro" id="IPR011990">
    <property type="entry name" value="TPR-like_helical_dom_sf"/>
</dbReference>
<dbReference type="Proteomes" id="UP001333102">
    <property type="component" value="Chromosome"/>
</dbReference>